<accession>G0RZJ4</accession>
<dbReference type="HOGENOM" id="CLU_2426821_0_0_1"/>
<dbReference type="Proteomes" id="UP000008066">
    <property type="component" value="Unassembled WGS sequence"/>
</dbReference>
<name>G0RZJ4_CHATD</name>
<reference evidence="1 2" key="1">
    <citation type="journal article" date="2011" name="Cell">
        <title>Insight into structure and assembly of the nuclear pore complex by utilizing the genome of a eukaryotic thermophile.</title>
        <authorList>
            <person name="Amlacher S."/>
            <person name="Sarges P."/>
            <person name="Flemming D."/>
            <person name="van Noort V."/>
            <person name="Kunze R."/>
            <person name="Devos D.P."/>
            <person name="Arumugam M."/>
            <person name="Bork P."/>
            <person name="Hurt E."/>
        </authorList>
    </citation>
    <scope>NUCLEOTIDE SEQUENCE [LARGE SCALE GENOMIC DNA]</scope>
    <source>
        <strain evidence="2">DSM 1495 / CBS 144.50 / IMI 039719</strain>
    </source>
</reference>
<dbReference type="RefSeq" id="XP_006690864.1">
    <property type="nucleotide sequence ID" value="XM_006690801.1"/>
</dbReference>
<dbReference type="KEGG" id="cthr:CTHT_0003170"/>
<sequence length="91" mass="9748">MVAGVLGDVLAAVQQHNTAFPVTGHWAMARSGAVLSVRVEARQVKAKVKAEVKAEVRAKMMKLLQSRELRPGYLDRGWGAGPGGVDAIKVR</sequence>
<dbReference type="EMBL" id="GL988032">
    <property type="protein sequence ID" value="EGS23622.1"/>
    <property type="molecule type" value="Genomic_DNA"/>
</dbReference>
<evidence type="ECO:0000313" key="1">
    <source>
        <dbReference type="EMBL" id="EGS23622.1"/>
    </source>
</evidence>
<gene>
    <name evidence="1" type="ORF">CTHT_0003170</name>
</gene>
<protein>
    <submittedName>
        <fullName evidence="1">Uncharacterized protein</fullName>
    </submittedName>
</protein>
<organism evidence="2">
    <name type="scientific">Chaetomium thermophilum (strain DSM 1495 / CBS 144.50 / IMI 039719)</name>
    <name type="common">Thermochaetoides thermophila</name>
    <dbReference type="NCBI Taxonomy" id="759272"/>
    <lineage>
        <taxon>Eukaryota</taxon>
        <taxon>Fungi</taxon>
        <taxon>Dikarya</taxon>
        <taxon>Ascomycota</taxon>
        <taxon>Pezizomycotina</taxon>
        <taxon>Sordariomycetes</taxon>
        <taxon>Sordariomycetidae</taxon>
        <taxon>Sordariales</taxon>
        <taxon>Chaetomiaceae</taxon>
        <taxon>Thermochaetoides</taxon>
    </lineage>
</organism>
<dbReference type="AlphaFoldDB" id="G0RZJ4"/>
<proteinExistence type="predicted"/>
<evidence type="ECO:0000313" key="2">
    <source>
        <dbReference type="Proteomes" id="UP000008066"/>
    </source>
</evidence>
<keyword evidence="2" id="KW-1185">Reference proteome</keyword>
<dbReference type="GeneID" id="18254355"/>